<dbReference type="CDD" id="cd02598">
    <property type="entry name" value="HAD_BPGM"/>
    <property type="match status" value="1"/>
</dbReference>
<dbReference type="PATRIC" id="fig|1629.5.peg.884"/>
<dbReference type="InterPro" id="IPR010972">
    <property type="entry name" value="Beta-PGM"/>
</dbReference>
<dbReference type="GO" id="GO:0005975">
    <property type="term" value="P:carbohydrate metabolic process"/>
    <property type="evidence" value="ECO:0007669"/>
    <property type="project" value="InterPro"/>
</dbReference>
<feature type="binding site" evidence="12">
    <location>
        <position position="175"/>
    </location>
    <ligand>
        <name>Mg(2+)</name>
        <dbReference type="ChEBI" id="CHEBI:18420"/>
    </ligand>
</feature>
<dbReference type="InterPro" id="IPR006439">
    <property type="entry name" value="HAD-SF_hydro_IA"/>
</dbReference>
<dbReference type="PANTHER" id="PTHR46193:SF18">
    <property type="entry name" value="HEXITOL PHOSPHATASE B"/>
    <property type="match status" value="1"/>
</dbReference>
<keyword evidence="5" id="KW-0413">Isomerase</keyword>
<evidence type="ECO:0000256" key="10">
    <source>
        <dbReference type="PIRSR" id="PIRSR610972-1"/>
    </source>
</evidence>
<reference evidence="14 15" key="1">
    <citation type="journal article" date="2015" name="Genome Announc.">
        <title>Expanding the biotechnology potential of lactobacilli through comparative genomics of 213 strains and associated genera.</title>
        <authorList>
            <person name="Sun Z."/>
            <person name="Harris H.M."/>
            <person name="McCann A."/>
            <person name="Guo C."/>
            <person name="Argimon S."/>
            <person name="Zhang W."/>
            <person name="Yang X."/>
            <person name="Jeffery I.B."/>
            <person name="Cooney J.C."/>
            <person name="Kagawa T.F."/>
            <person name="Liu W."/>
            <person name="Song Y."/>
            <person name="Salvetti E."/>
            <person name="Wrobel A."/>
            <person name="Rasinkangas P."/>
            <person name="Parkhill J."/>
            <person name="Rea M.C."/>
            <person name="O'Sullivan O."/>
            <person name="Ritari J."/>
            <person name="Douillard F.P."/>
            <person name="Paul Ross R."/>
            <person name="Yang R."/>
            <person name="Briner A.E."/>
            <person name="Felis G.E."/>
            <person name="de Vos W.M."/>
            <person name="Barrangou R."/>
            <person name="Klaenhammer T.R."/>
            <person name="Caufield P.W."/>
            <person name="Cui Y."/>
            <person name="Zhang H."/>
            <person name="O'Toole P.W."/>
        </authorList>
    </citation>
    <scope>NUCLEOTIDE SEQUENCE [LARGE SCALE GENOMIC DNA]</scope>
    <source>
        <strain evidence="14 15">DSM 20410</strain>
    </source>
</reference>
<dbReference type="RefSeq" id="WP_057745593.1">
    <property type="nucleotide sequence ID" value="NZ_BJLU01000002.1"/>
</dbReference>
<evidence type="ECO:0000256" key="12">
    <source>
        <dbReference type="PIRSR" id="PIRSR610972-3"/>
    </source>
</evidence>
<dbReference type="NCBIfam" id="TIGR01990">
    <property type="entry name" value="bPGM"/>
    <property type="match status" value="1"/>
</dbReference>
<feature type="binding site" evidence="11">
    <location>
        <position position="55"/>
    </location>
    <ligand>
        <name>substrate</name>
    </ligand>
</feature>
<name>A0A0R2H0U3_WEIVI</name>
<dbReference type="InterPro" id="IPR023198">
    <property type="entry name" value="PGP-like_dom2"/>
</dbReference>
<evidence type="ECO:0000256" key="6">
    <source>
        <dbReference type="ARBA" id="ARBA00023277"/>
    </source>
</evidence>
<dbReference type="InterPro" id="IPR036412">
    <property type="entry name" value="HAD-like_sf"/>
</dbReference>
<dbReference type="Gene3D" id="3.40.50.1000">
    <property type="entry name" value="HAD superfamily/HAD-like"/>
    <property type="match status" value="1"/>
</dbReference>
<dbReference type="InterPro" id="IPR023214">
    <property type="entry name" value="HAD_sf"/>
</dbReference>
<dbReference type="PANTHER" id="PTHR46193">
    <property type="entry name" value="6-PHOSPHOGLUCONATE PHOSPHATASE"/>
    <property type="match status" value="1"/>
</dbReference>
<sequence>MEFTDIKGVAFDLDGVLADTAKFHTQAWRQLAERLGVKWTPQLQEDLKGIDRMGSLTLILKSGGLENQYTSDEQRDLAEQKNAAYKKLIETLTPVDILPGMQAFLDELKEHDYKLSVASASKNAPAILERLGLSDYFEGIVDPATLTAGKPDPEIFERAAEILHLDPTQVMGLEDSKAGIESIRGAHELAIGIGVPGDVTFDATSDISLNQIKNHFDK</sequence>
<evidence type="ECO:0000256" key="13">
    <source>
        <dbReference type="PIRSR" id="PIRSR610972-4"/>
    </source>
</evidence>
<dbReference type="Gene3D" id="1.10.150.240">
    <property type="entry name" value="Putative phosphatase, domain 2"/>
    <property type="match status" value="1"/>
</dbReference>
<evidence type="ECO:0000256" key="1">
    <source>
        <dbReference type="ARBA" id="ARBA00006171"/>
    </source>
</evidence>
<dbReference type="SFLD" id="SFLDS00003">
    <property type="entry name" value="Haloacid_Dehalogenase"/>
    <property type="match status" value="1"/>
</dbReference>
<dbReference type="Pfam" id="PF00702">
    <property type="entry name" value="Hydrolase"/>
    <property type="match status" value="1"/>
</dbReference>
<evidence type="ECO:0000256" key="5">
    <source>
        <dbReference type="ARBA" id="ARBA00023235"/>
    </source>
</evidence>
<evidence type="ECO:0000256" key="2">
    <source>
        <dbReference type="ARBA" id="ARBA00022553"/>
    </source>
</evidence>
<feature type="binding site" evidence="12">
    <location>
        <position position="14"/>
    </location>
    <ligand>
        <name>Mg(2+)</name>
        <dbReference type="ChEBI" id="CHEBI:18420"/>
    </ligand>
</feature>
<feature type="binding site" evidence="11">
    <location>
        <begin position="119"/>
        <end position="123"/>
    </location>
    <ligand>
        <name>substrate</name>
    </ligand>
</feature>
<proteinExistence type="inferred from homology"/>
<feature type="active site" description="Proton donor/acceptor" evidence="10">
    <location>
        <position position="14"/>
    </location>
</feature>
<keyword evidence="4 12" id="KW-0460">Magnesium</keyword>
<feature type="active site" description="Nucleophile" evidence="10">
    <location>
        <position position="12"/>
    </location>
</feature>
<comment type="caution">
    <text evidence="14">The sequence shown here is derived from an EMBL/GenBank/DDBJ whole genome shotgun (WGS) entry which is preliminary data.</text>
</comment>
<dbReference type="InterPro" id="IPR010976">
    <property type="entry name" value="B-phosphoglucomutase_hydrolase"/>
</dbReference>
<comment type="catalytic activity">
    <reaction evidence="7">
        <text>beta-D-glucose 1-phosphate = beta-D-glucose 6-phosphate</text>
        <dbReference type="Rhea" id="RHEA:20113"/>
        <dbReference type="ChEBI" id="CHEBI:57684"/>
        <dbReference type="ChEBI" id="CHEBI:58247"/>
        <dbReference type="EC" id="5.4.2.6"/>
    </reaction>
</comment>
<feature type="binding site" evidence="11">
    <location>
        <begin position="12"/>
        <end position="14"/>
    </location>
    <ligand>
        <name>substrate</name>
    </ligand>
</feature>
<keyword evidence="6" id="KW-0119">Carbohydrate metabolism</keyword>
<evidence type="ECO:0000256" key="11">
    <source>
        <dbReference type="PIRSR" id="PIRSR610972-2"/>
    </source>
</evidence>
<evidence type="ECO:0000313" key="15">
    <source>
        <dbReference type="Proteomes" id="UP000051992"/>
    </source>
</evidence>
<keyword evidence="15" id="KW-1185">Reference proteome</keyword>
<evidence type="ECO:0000256" key="7">
    <source>
        <dbReference type="ARBA" id="ARBA00044926"/>
    </source>
</evidence>
<dbReference type="PRINTS" id="PR00413">
    <property type="entry name" value="HADHALOGNASE"/>
</dbReference>
<comment type="cofactor">
    <cofactor evidence="12">
        <name>Mg(2+)</name>
        <dbReference type="ChEBI" id="CHEBI:18420"/>
    </cofactor>
    <text evidence="12">Binds 2 magnesium ions per subunit.</text>
</comment>
<dbReference type="NCBIfam" id="TIGR02009">
    <property type="entry name" value="PGMB-YQAB-SF"/>
    <property type="match status" value="1"/>
</dbReference>
<dbReference type="AlphaFoldDB" id="A0A0R2H0U3"/>
<evidence type="ECO:0000256" key="8">
    <source>
        <dbReference type="ARBA" id="ARBA00044968"/>
    </source>
</evidence>
<organism evidence="14 15">
    <name type="scientific">Weissella viridescens</name>
    <name type="common">Lactobacillus viridescens</name>
    <dbReference type="NCBI Taxonomy" id="1629"/>
    <lineage>
        <taxon>Bacteria</taxon>
        <taxon>Bacillati</taxon>
        <taxon>Bacillota</taxon>
        <taxon>Bacilli</taxon>
        <taxon>Lactobacillales</taxon>
        <taxon>Lactobacillaceae</taxon>
        <taxon>Weissella</taxon>
    </lineage>
</organism>
<dbReference type="SUPFAM" id="SSF56784">
    <property type="entry name" value="HAD-like"/>
    <property type="match status" value="1"/>
</dbReference>
<dbReference type="InterPro" id="IPR051600">
    <property type="entry name" value="Beta-PGM-like"/>
</dbReference>
<keyword evidence="3 12" id="KW-0479">Metal-binding</keyword>
<dbReference type="SFLD" id="SFLDG01129">
    <property type="entry name" value="C1.5:_HAD__Beta-PGM__Phosphata"/>
    <property type="match status" value="1"/>
</dbReference>
<dbReference type="EMBL" id="JQBM01000002">
    <property type="protein sequence ID" value="KRN46595.1"/>
    <property type="molecule type" value="Genomic_DNA"/>
</dbReference>
<feature type="binding site" evidence="11">
    <location>
        <position position="28"/>
    </location>
    <ligand>
        <name>substrate</name>
    </ligand>
</feature>
<protein>
    <recommendedName>
        <fullName evidence="9">Beta-phosphoglucomutase</fullName>
        <ecNumber evidence="8">5.4.2.6</ecNumber>
    </recommendedName>
</protein>
<dbReference type="Proteomes" id="UP000051992">
    <property type="component" value="Unassembled WGS sequence"/>
</dbReference>
<evidence type="ECO:0000256" key="4">
    <source>
        <dbReference type="ARBA" id="ARBA00022842"/>
    </source>
</evidence>
<comment type="similarity">
    <text evidence="1">Belongs to the HAD-like hydrolase superfamily. CbbY/CbbZ/Gph/YieH family.</text>
</comment>
<feature type="binding site" evidence="12">
    <location>
        <position position="174"/>
    </location>
    <ligand>
        <name>Mg(2+)</name>
        <dbReference type="ChEBI" id="CHEBI:18420"/>
    </ligand>
</feature>
<evidence type="ECO:0000256" key="3">
    <source>
        <dbReference type="ARBA" id="ARBA00022723"/>
    </source>
</evidence>
<evidence type="ECO:0000313" key="14">
    <source>
        <dbReference type="EMBL" id="KRN46595.1"/>
    </source>
</evidence>
<feature type="binding site" evidence="11">
    <location>
        <position position="81"/>
    </location>
    <ligand>
        <name>substrate</name>
    </ligand>
</feature>
<gene>
    <name evidence="14" type="ORF">IV50_GL000876</name>
</gene>
<feature type="binding site" evidence="11">
    <location>
        <begin position="47"/>
        <end position="52"/>
    </location>
    <ligand>
        <name>substrate</name>
    </ligand>
</feature>
<keyword evidence="2" id="KW-0597">Phosphoprotein</keyword>
<feature type="site" description="Important for catalytic activity and assists the phosphoryl transfer reaction to Asp8 by balancing charge and orienting the reacting groups" evidence="13">
    <location>
        <position position="150"/>
    </location>
</feature>
<accession>A0A0R2H0U3</accession>
<dbReference type="GO" id="GO:0000287">
    <property type="term" value="F:magnesium ion binding"/>
    <property type="evidence" value="ECO:0007669"/>
    <property type="project" value="InterPro"/>
</dbReference>
<dbReference type="OrthoDB" id="9797743at2"/>
<feature type="binding site" evidence="11">
    <location>
        <position position="150"/>
    </location>
    <ligand>
        <name>substrate</name>
    </ligand>
</feature>
<dbReference type="NCBIfam" id="TIGR01509">
    <property type="entry name" value="HAD-SF-IA-v3"/>
    <property type="match status" value="1"/>
</dbReference>
<evidence type="ECO:0000256" key="9">
    <source>
        <dbReference type="ARBA" id="ARBA00044991"/>
    </source>
</evidence>
<feature type="site" description="Important for catalytic activity and assists the phosphoryl transfer reaction to Asp8 by balancing charge and orienting the reacting groups" evidence="13">
    <location>
        <position position="119"/>
    </location>
</feature>
<dbReference type="EC" id="5.4.2.6" evidence="8"/>
<dbReference type="GO" id="GO:0008801">
    <property type="term" value="F:beta-phosphoglucomutase activity"/>
    <property type="evidence" value="ECO:0007669"/>
    <property type="project" value="UniProtKB-EC"/>
</dbReference>
<feature type="binding site" evidence="12">
    <location>
        <position position="12"/>
    </location>
    <ligand>
        <name>Mg(2+)</name>
        <dbReference type="ChEBI" id="CHEBI:18420"/>
    </ligand>
</feature>